<comment type="caution">
    <text evidence="1">The sequence shown here is derived from an EMBL/GenBank/DDBJ whole genome shotgun (WGS) entry which is preliminary data.</text>
</comment>
<gene>
    <name evidence="2" type="ORF">ATP06_0211965</name>
    <name evidence="1" type="ORF">AVL48_21205</name>
</gene>
<evidence type="ECO:0000313" key="4">
    <source>
        <dbReference type="Proteomes" id="UP000186883"/>
    </source>
</evidence>
<keyword evidence="4" id="KW-1185">Reference proteome</keyword>
<evidence type="ECO:0000313" key="1">
    <source>
        <dbReference type="EMBL" id="KZB87193.1"/>
    </source>
</evidence>
<reference evidence="2 4" key="2">
    <citation type="submission" date="2016-11" db="EMBL/GenBank/DDBJ databases">
        <title>Genome sequencing of Amycolatopsis regifaucium.</title>
        <authorList>
            <person name="Mayilraj S."/>
            <person name="Kaur N."/>
        </authorList>
    </citation>
    <scope>NUCLEOTIDE SEQUENCE [LARGE SCALE GENOMIC DNA]</scope>
    <source>
        <strain evidence="2 4">GY080</strain>
    </source>
</reference>
<sequence length="158" mass="17463">MALPYWTPHNLLPPGRHPADLADVYERLVFDAPHQNDREILFSALNSYLGVARRIMPTGRAWIGGDLTARTPHAPQGLDVVLIPDEWGALKRLDDAGRSALYGLLTLRGVIVGQPAMYLDQVQPVGGMLDGFLCRPGDEEIWEEVWASGGRGIPEVIW</sequence>
<evidence type="ECO:0000313" key="2">
    <source>
        <dbReference type="EMBL" id="OKA08022.1"/>
    </source>
</evidence>
<dbReference type="InterPro" id="IPR053860">
    <property type="entry name" value="DUF6932"/>
</dbReference>
<dbReference type="OrthoDB" id="7032846at2"/>
<dbReference type="EMBL" id="LQCI01000003">
    <property type="protein sequence ID" value="KZB87193.1"/>
    <property type="molecule type" value="Genomic_DNA"/>
</dbReference>
<dbReference type="RefSeq" id="WP_061985089.1">
    <property type="nucleotide sequence ID" value="NZ_FOPQ01000010.1"/>
</dbReference>
<protein>
    <submittedName>
        <fullName evidence="1">Uncharacterized protein</fullName>
    </submittedName>
</protein>
<name>A0A154MTE0_9PSEU</name>
<proteinExistence type="predicted"/>
<accession>A0A154MTE0</accession>
<dbReference type="EMBL" id="LOBU02000012">
    <property type="protein sequence ID" value="OKA08022.1"/>
    <property type="molecule type" value="Genomic_DNA"/>
</dbReference>
<dbReference type="Proteomes" id="UP000186883">
    <property type="component" value="Unassembled WGS sequence"/>
</dbReference>
<reference evidence="1 3" key="1">
    <citation type="submission" date="2015-12" db="EMBL/GenBank/DDBJ databases">
        <title>Amycolatopsis regifaucium genome sequencing and assembly.</title>
        <authorList>
            <person name="Mayilraj S."/>
        </authorList>
    </citation>
    <scope>NUCLEOTIDE SEQUENCE [LARGE SCALE GENOMIC DNA]</scope>
    <source>
        <strain evidence="1 3">GY080</strain>
    </source>
</reference>
<dbReference type="Proteomes" id="UP000076321">
    <property type="component" value="Unassembled WGS sequence"/>
</dbReference>
<dbReference type="AlphaFoldDB" id="A0A154MTE0"/>
<evidence type="ECO:0000313" key="3">
    <source>
        <dbReference type="Proteomes" id="UP000076321"/>
    </source>
</evidence>
<dbReference type="Pfam" id="PF22014">
    <property type="entry name" value="DUF6932"/>
    <property type="match status" value="1"/>
</dbReference>
<organism evidence="1 3">
    <name type="scientific">Amycolatopsis regifaucium</name>
    <dbReference type="NCBI Taxonomy" id="546365"/>
    <lineage>
        <taxon>Bacteria</taxon>
        <taxon>Bacillati</taxon>
        <taxon>Actinomycetota</taxon>
        <taxon>Actinomycetes</taxon>
        <taxon>Pseudonocardiales</taxon>
        <taxon>Pseudonocardiaceae</taxon>
        <taxon>Amycolatopsis</taxon>
    </lineage>
</organism>